<evidence type="ECO:0000256" key="1">
    <source>
        <dbReference type="ARBA" id="ARBA00008814"/>
    </source>
</evidence>
<dbReference type="EMBL" id="AZTB01000047">
    <property type="protein sequence ID" value="KGG79962.1"/>
    <property type="molecule type" value="Genomic_DNA"/>
</dbReference>
<evidence type="ECO:0000313" key="4">
    <source>
        <dbReference type="EMBL" id="KGG79962.1"/>
    </source>
</evidence>
<dbReference type="AlphaFoldDB" id="A0A096BGF9"/>
<protein>
    <recommendedName>
        <fullName evidence="3">Fe/B12 periplasmic-binding domain-containing protein</fullName>
    </recommendedName>
</protein>
<dbReference type="PANTHER" id="PTHR30535:SF34">
    <property type="entry name" value="MOLYBDATE-BINDING PROTEIN MOLA"/>
    <property type="match status" value="1"/>
</dbReference>
<dbReference type="STRING" id="1156417.Y919_08935"/>
<dbReference type="Gene3D" id="3.40.50.1980">
    <property type="entry name" value="Nitrogenase molybdenum iron protein domain"/>
    <property type="match status" value="2"/>
</dbReference>
<accession>A0A096BGF9</accession>
<dbReference type="SUPFAM" id="SSF53807">
    <property type="entry name" value="Helical backbone' metal receptor"/>
    <property type="match status" value="1"/>
</dbReference>
<name>A0A096BGF9_9FIRM</name>
<dbReference type="Proteomes" id="UP000029622">
    <property type="component" value="Unassembled WGS sequence"/>
</dbReference>
<dbReference type="InterPro" id="IPR050902">
    <property type="entry name" value="ABC_Transporter_SBP"/>
</dbReference>
<gene>
    <name evidence="4" type="ORF">Y919_08935</name>
</gene>
<dbReference type="PANTHER" id="PTHR30535">
    <property type="entry name" value="VITAMIN B12-BINDING PROTEIN"/>
    <property type="match status" value="1"/>
</dbReference>
<evidence type="ECO:0000313" key="5">
    <source>
        <dbReference type="Proteomes" id="UP000029622"/>
    </source>
</evidence>
<dbReference type="NCBIfam" id="NF038402">
    <property type="entry name" value="TroA_like"/>
    <property type="match status" value="1"/>
</dbReference>
<dbReference type="PROSITE" id="PS51257">
    <property type="entry name" value="PROKAR_LIPOPROTEIN"/>
    <property type="match status" value="1"/>
</dbReference>
<evidence type="ECO:0000259" key="3">
    <source>
        <dbReference type="PROSITE" id="PS50983"/>
    </source>
</evidence>
<comment type="similarity">
    <text evidence="1">Belongs to the bacterial solute-binding protein 8 family.</text>
</comment>
<organism evidence="4 5">
    <name type="scientific">Caloranaerobacter azorensis H53214</name>
    <dbReference type="NCBI Taxonomy" id="1156417"/>
    <lineage>
        <taxon>Bacteria</taxon>
        <taxon>Bacillati</taxon>
        <taxon>Bacillota</taxon>
        <taxon>Tissierellia</taxon>
        <taxon>Tissierellales</taxon>
        <taxon>Thermohalobacteraceae</taxon>
        <taxon>Caloranaerobacter</taxon>
    </lineage>
</organism>
<dbReference type="InterPro" id="IPR002491">
    <property type="entry name" value="ABC_transptr_periplasmic_BD"/>
</dbReference>
<reference evidence="4 5" key="1">
    <citation type="submission" date="2013-12" db="EMBL/GenBank/DDBJ databases">
        <title>Draft genome sequence of Caloranaerobacter sp. H53214.</title>
        <authorList>
            <person name="Jiang L.J."/>
            <person name="Shao Z.Z."/>
            <person name="Long M.N."/>
        </authorList>
    </citation>
    <scope>NUCLEOTIDE SEQUENCE [LARGE SCALE GENOMIC DNA]</scope>
    <source>
        <strain evidence="4 5">H53214</strain>
    </source>
</reference>
<evidence type="ECO:0000256" key="2">
    <source>
        <dbReference type="ARBA" id="ARBA00022729"/>
    </source>
</evidence>
<dbReference type="PROSITE" id="PS50983">
    <property type="entry name" value="FE_B12_PBP"/>
    <property type="match status" value="1"/>
</dbReference>
<dbReference type="Pfam" id="PF01497">
    <property type="entry name" value="Peripla_BP_2"/>
    <property type="match status" value="1"/>
</dbReference>
<keyword evidence="2" id="KW-0732">Signal</keyword>
<dbReference type="CDD" id="cd01144">
    <property type="entry name" value="BtuF"/>
    <property type="match status" value="1"/>
</dbReference>
<feature type="domain" description="Fe/B12 periplasmic-binding" evidence="3">
    <location>
        <begin position="69"/>
        <end position="318"/>
    </location>
</feature>
<dbReference type="InterPro" id="IPR054828">
    <property type="entry name" value="Vit_B12_bind_prot"/>
</dbReference>
<proteinExistence type="inferred from homology"/>
<dbReference type="GO" id="GO:0071281">
    <property type="term" value="P:cellular response to iron ion"/>
    <property type="evidence" value="ECO:0007669"/>
    <property type="project" value="TreeGrafter"/>
</dbReference>
<sequence>MKSKFTKVLVLLLSLILITAAFTGCIKKKEENIDKKSEINESNKVGAIYSLEVEDDFGNKVTIEKEPLRIVSLAPSHTEILFAIGLGNRVVGVTNYCNYPEEAKNKEKVGDFFNVNVEKIIELAPDLVIQYGQGKEEVNKRLKEAGIKVLSYEPESIDDVINLIDELGKITNRQRAAKMTIVDMMAKRDFVLSVVSGKEKVKVFYELQDKPLMTAGPGSFIDELINLAGGENIAKDAKGKYPQFDLEQLIERNPDVYLTSRYGENKTVDSIKSRDGYENINAIKNDRVYILDPDIISRPGPRIVDGLELIAKKIHPEAFK</sequence>
<comment type="caution">
    <text evidence="4">The sequence shown here is derived from an EMBL/GenBank/DDBJ whole genome shotgun (WGS) entry which is preliminary data.</text>
</comment>